<evidence type="ECO:0000313" key="2">
    <source>
        <dbReference type="Proteomes" id="UP001163321"/>
    </source>
</evidence>
<reference evidence="1 2" key="1">
    <citation type="journal article" date="2022" name="bioRxiv">
        <title>The genome of the oomycete Peronosclerospora sorghi, a cosmopolitan pathogen of maize and sorghum, is inflated with dispersed pseudogenes.</title>
        <authorList>
            <person name="Fletcher K."/>
            <person name="Martin F."/>
            <person name="Isakeit T."/>
            <person name="Cavanaugh K."/>
            <person name="Magill C."/>
            <person name="Michelmore R."/>
        </authorList>
    </citation>
    <scope>NUCLEOTIDE SEQUENCE [LARGE SCALE GENOMIC DNA]</scope>
    <source>
        <strain evidence="1">P6</strain>
    </source>
</reference>
<keyword evidence="2" id="KW-1185">Reference proteome</keyword>
<proteinExistence type="predicted"/>
<protein>
    <submittedName>
        <fullName evidence="1">Uncharacterized protein</fullName>
    </submittedName>
</protein>
<evidence type="ECO:0000313" key="1">
    <source>
        <dbReference type="EMBL" id="KAI9909397.1"/>
    </source>
</evidence>
<dbReference type="EMBL" id="CM047586">
    <property type="protein sequence ID" value="KAI9909397.1"/>
    <property type="molecule type" value="Genomic_DNA"/>
</dbReference>
<organism evidence="1 2">
    <name type="scientific">Peronosclerospora sorghi</name>
    <dbReference type="NCBI Taxonomy" id="230839"/>
    <lineage>
        <taxon>Eukaryota</taxon>
        <taxon>Sar</taxon>
        <taxon>Stramenopiles</taxon>
        <taxon>Oomycota</taxon>
        <taxon>Peronosporomycetes</taxon>
        <taxon>Peronosporales</taxon>
        <taxon>Peronosporaceae</taxon>
        <taxon>Peronosclerospora</taxon>
    </lineage>
</organism>
<name>A0ACC0VSD7_9STRA</name>
<comment type="caution">
    <text evidence="1">The sequence shown here is derived from an EMBL/GenBank/DDBJ whole genome shotgun (WGS) entry which is preliminary data.</text>
</comment>
<accession>A0ACC0VSD7</accession>
<gene>
    <name evidence="1" type="ORF">PsorP6_014525</name>
</gene>
<dbReference type="Proteomes" id="UP001163321">
    <property type="component" value="Chromosome 7"/>
</dbReference>
<sequence>MQLIIVGSQSSVNLYRSLVCSLVHKEMEAVFVTRPPWTSRDTICLGLAVIGAMNVIMCLWVAATSTSTARRQASAVVITLAKASMIDFNLTLEPRRNAVPLLHVSGRLYPRFTECSRRLYFDGRMLLTTPNASEVFVLTNHRGYRHALESSSVNATCLTTQDLPPLHTLADIVPTAFRPQAYEAFAMECKPLQVLYYDMPFILCAEDWLRATLRAHELTHSTSTDEQVETASDPTLIVHGKTSALEIVMRSNGSDSLPIAETVEHCEYLDAPMTSGQACWLEPIRCPGPHVEGCKEQVKA</sequence>